<feature type="region of interest" description="Disordered" evidence="1">
    <location>
        <begin position="1"/>
        <end position="24"/>
    </location>
</feature>
<dbReference type="EMBL" id="JYDT01000088">
    <property type="protein sequence ID" value="KRY85539.1"/>
    <property type="molecule type" value="Genomic_DNA"/>
</dbReference>
<accession>A0A0V1FJT3</accession>
<reference evidence="4 5" key="1">
    <citation type="submission" date="2015-01" db="EMBL/GenBank/DDBJ databases">
        <title>Evolution of Trichinella species and genotypes.</title>
        <authorList>
            <person name="Korhonen P.K."/>
            <person name="Edoardo P."/>
            <person name="Giuseppe L.R."/>
            <person name="Gasser R.B."/>
        </authorList>
    </citation>
    <scope>NUCLEOTIDE SEQUENCE [LARGE SCALE GENOMIC DNA]</scope>
    <source>
        <strain evidence="2">ISS13</strain>
        <strain evidence="3">ISS470</strain>
    </source>
</reference>
<protein>
    <submittedName>
        <fullName evidence="3">Uncharacterized protein</fullName>
    </submittedName>
</protein>
<gene>
    <name evidence="2" type="ORF">T4A_13885</name>
    <name evidence="3" type="ORF">T4D_3384</name>
</gene>
<organism evidence="3 5">
    <name type="scientific">Trichinella pseudospiralis</name>
    <name type="common">Parasitic roundworm</name>
    <dbReference type="NCBI Taxonomy" id="6337"/>
    <lineage>
        <taxon>Eukaryota</taxon>
        <taxon>Metazoa</taxon>
        <taxon>Ecdysozoa</taxon>
        <taxon>Nematoda</taxon>
        <taxon>Enoplea</taxon>
        <taxon>Dorylaimia</taxon>
        <taxon>Trichinellida</taxon>
        <taxon>Trichinellidae</taxon>
        <taxon>Trichinella</taxon>
    </lineage>
</organism>
<evidence type="ECO:0000313" key="3">
    <source>
        <dbReference type="EMBL" id="KRY85539.1"/>
    </source>
</evidence>
<evidence type="ECO:0000256" key="1">
    <source>
        <dbReference type="SAM" id="MobiDB-lite"/>
    </source>
</evidence>
<dbReference type="OrthoDB" id="10269674at2759"/>
<evidence type="ECO:0000313" key="5">
    <source>
        <dbReference type="Proteomes" id="UP000054995"/>
    </source>
</evidence>
<evidence type="ECO:0000313" key="2">
    <source>
        <dbReference type="EMBL" id="KRY69748.1"/>
    </source>
</evidence>
<dbReference type="EMBL" id="JYDR01000085">
    <property type="protein sequence ID" value="KRY69748.1"/>
    <property type="molecule type" value="Genomic_DNA"/>
</dbReference>
<dbReference type="Proteomes" id="UP000054995">
    <property type="component" value="Unassembled WGS sequence"/>
</dbReference>
<sequence>MNQGKKSERELKKTSGQMMPNEEEELLCTTNWRVKTVEALALEKSATAVCSATVDKQPHHIHKYMQSSLVAISWEIGQNWPEGGKLPAA</sequence>
<dbReference type="AlphaFoldDB" id="A0A0V1FJT3"/>
<keyword evidence="5" id="KW-1185">Reference proteome</keyword>
<feature type="compositionally biased region" description="Basic and acidic residues" evidence="1">
    <location>
        <begin position="1"/>
        <end position="13"/>
    </location>
</feature>
<comment type="caution">
    <text evidence="3">The sequence shown here is derived from an EMBL/GenBank/DDBJ whole genome shotgun (WGS) entry which is preliminary data.</text>
</comment>
<name>A0A0V1FJT3_TRIPS</name>
<proteinExistence type="predicted"/>
<evidence type="ECO:0000313" key="4">
    <source>
        <dbReference type="Proteomes" id="UP000054632"/>
    </source>
</evidence>
<dbReference type="Proteomes" id="UP000054632">
    <property type="component" value="Unassembled WGS sequence"/>
</dbReference>